<dbReference type="GO" id="GO:0043529">
    <property type="term" value="C:GET complex"/>
    <property type="evidence" value="ECO:0007669"/>
    <property type="project" value="TreeGrafter"/>
</dbReference>
<proteinExistence type="inferred from homology"/>
<keyword evidence="5" id="KW-0256">Endoplasmic reticulum</keyword>
<dbReference type="Proteomes" id="UP000318571">
    <property type="component" value="Chromosome 5"/>
</dbReference>
<evidence type="ECO:0000256" key="7">
    <source>
        <dbReference type="ARBA" id="ARBA00023136"/>
    </source>
</evidence>
<feature type="transmembrane region" description="Helical" evidence="10">
    <location>
        <begin position="12"/>
        <end position="35"/>
    </location>
</feature>
<feature type="transmembrane region" description="Helical" evidence="10">
    <location>
        <begin position="101"/>
        <end position="121"/>
    </location>
</feature>
<dbReference type="GO" id="GO:0071816">
    <property type="term" value="P:tail-anchored membrane protein insertion into ER membrane"/>
    <property type="evidence" value="ECO:0007669"/>
    <property type="project" value="InterPro"/>
</dbReference>
<keyword evidence="12" id="KW-1185">Reference proteome</keyword>
<comment type="subcellular location">
    <subcellularLocation>
        <location evidence="1">Endoplasmic reticulum membrane</location>
        <topology evidence="1">Multi-pass membrane protein</topology>
    </subcellularLocation>
</comment>
<dbReference type="GO" id="GO:0043495">
    <property type="term" value="F:protein-membrane adaptor activity"/>
    <property type="evidence" value="ECO:0007669"/>
    <property type="project" value="TreeGrafter"/>
</dbReference>
<dbReference type="GO" id="GO:0005789">
    <property type="term" value="C:endoplasmic reticulum membrane"/>
    <property type="evidence" value="ECO:0007669"/>
    <property type="project" value="UniProtKB-SubCell"/>
</dbReference>
<keyword evidence="6 10" id="KW-1133">Transmembrane helix</keyword>
<dbReference type="Pfam" id="PF04420">
    <property type="entry name" value="CHD5"/>
    <property type="match status" value="1"/>
</dbReference>
<evidence type="ECO:0000256" key="5">
    <source>
        <dbReference type="ARBA" id="ARBA00022824"/>
    </source>
</evidence>
<dbReference type="PANTHER" id="PTHR42650">
    <property type="entry name" value="TAIL-ANCHORED PROTEIN INSERTION RECEPTOR WRB"/>
    <property type="match status" value="1"/>
</dbReference>
<dbReference type="PANTHER" id="PTHR42650:SF1">
    <property type="entry name" value="GUIDED ENTRY OF TAIL-ANCHORED PROTEINS FACTOR 1"/>
    <property type="match status" value="1"/>
</dbReference>
<evidence type="ECO:0000256" key="6">
    <source>
        <dbReference type="ARBA" id="ARBA00022989"/>
    </source>
</evidence>
<evidence type="ECO:0000256" key="1">
    <source>
        <dbReference type="ARBA" id="ARBA00004477"/>
    </source>
</evidence>
<keyword evidence="7 10" id="KW-0472">Membrane</keyword>
<feature type="transmembrane region" description="Helical" evidence="10">
    <location>
        <begin position="141"/>
        <end position="160"/>
    </location>
</feature>
<comment type="caution">
    <text evidence="11">The sequence shown here is derived from an EMBL/GenBank/DDBJ whole genome shotgun (WGS) entry which is preliminary data.</text>
</comment>
<evidence type="ECO:0000256" key="2">
    <source>
        <dbReference type="ARBA" id="ARBA00010799"/>
    </source>
</evidence>
<dbReference type="OrthoDB" id="69461at2759"/>
<evidence type="ECO:0000256" key="3">
    <source>
        <dbReference type="ARBA" id="ARBA00017951"/>
    </source>
</evidence>
<evidence type="ECO:0000256" key="8">
    <source>
        <dbReference type="ARBA" id="ARBA00032437"/>
    </source>
</evidence>
<evidence type="ECO:0000256" key="10">
    <source>
        <dbReference type="SAM" id="Phobius"/>
    </source>
</evidence>
<dbReference type="InterPro" id="IPR029012">
    <property type="entry name" value="Helix_hairpin_bin_sf"/>
</dbReference>
<name>A0A553PFS6_TIGCA</name>
<sequence>MTVDTVSWPLLIGVPLLVLWQIFLDQTLSWVIALLNKRSCSPRETEIREEIRSLKKTQDGISMMDEFAKHAKIERRLIKLKAALQELQSDRISQTKMSYRAFQITFYAITGLLFLFIFFTYGSEPVVIFNESHPFYPFHLLMSYPTGLSGAIGIPFWTLICRSAIPCLFKTKS</sequence>
<gene>
    <name evidence="11" type="ORF">TCAL_00094</name>
</gene>
<protein>
    <recommendedName>
        <fullName evidence="3">Guided entry of tail-anchored proteins factor 1</fullName>
    </recommendedName>
    <alternativeName>
        <fullName evidence="8">Tail-anchored protein insertion receptor WRB</fullName>
    </alternativeName>
    <alternativeName>
        <fullName evidence="9">Tryptophan-rich basic protein</fullName>
    </alternativeName>
</protein>
<comment type="similarity">
    <text evidence="2">Belongs to the WRB/GET1 family.</text>
</comment>
<evidence type="ECO:0000256" key="9">
    <source>
        <dbReference type="ARBA" id="ARBA00033006"/>
    </source>
</evidence>
<dbReference type="InterPro" id="IPR028945">
    <property type="entry name" value="Get1"/>
</dbReference>
<organism evidence="11 12">
    <name type="scientific">Tigriopus californicus</name>
    <name type="common">Marine copepod</name>
    <dbReference type="NCBI Taxonomy" id="6832"/>
    <lineage>
        <taxon>Eukaryota</taxon>
        <taxon>Metazoa</taxon>
        <taxon>Ecdysozoa</taxon>
        <taxon>Arthropoda</taxon>
        <taxon>Crustacea</taxon>
        <taxon>Multicrustacea</taxon>
        <taxon>Hexanauplia</taxon>
        <taxon>Copepoda</taxon>
        <taxon>Harpacticoida</taxon>
        <taxon>Harpacticidae</taxon>
        <taxon>Tigriopus</taxon>
    </lineage>
</organism>
<reference evidence="11 12" key="1">
    <citation type="journal article" date="2018" name="Nat. Ecol. Evol.">
        <title>Genomic signatures of mitonuclear coevolution across populations of Tigriopus californicus.</title>
        <authorList>
            <person name="Barreto F.S."/>
            <person name="Watson E.T."/>
            <person name="Lima T.G."/>
            <person name="Willett C.S."/>
            <person name="Edmands S."/>
            <person name="Li W."/>
            <person name="Burton R.S."/>
        </authorList>
    </citation>
    <scope>NUCLEOTIDE SEQUENCE [LARGE SCALE GENOMIC DNA]</scope>
    <source>
        <strain evidence="11 12">San Diego</strain>
    </source>
</reference>
<dbReference type="AlphaFoldDB" id="A0A553PFS6"/>
<evidence type="ECO:0000313" key="11">
    <source>
        <dbReference type="EMBL" id="TRY76538.1"/>
    </source>
</evidence>
<dbReference type="Gene3D" id="1.10.287.660">
    <property type="entry name" value="Helix hairpin bin"/>
    <property type="match status" value="1"/>
</dbReference>
<accession>A0A553PFS6</accession>
<evidence type="ECO:0000313" key="12">
    <source>
        <dbReference type="Proteomes" id="UP000318571"/>
    </source>
</evidence>
<keyword evidence="4 10" id="KW-0812">Transmembrane</keyword>
<evidence type="ECO:0000256" key="4">
    <source>
        <dbReference type="ARBA" id="ARBA00022692"/>
    </source>
</evidence>
<dbReference type="EMBL" id="VCGU01000004">
    <property type="protein sequence ID" value="TRY76538.1"/>
    <property type="molecule type" value="Genomic_DNA"/>
</dbReference>
<dbReference type="STRING" id="6832.A0A553PFS6"/>
<dbReference type="OMA" id="CGMFTAF"/>